<dbReference type="InterPro" id="IPR036388">
    <property type="entry name" value="WH-like_DNA-bd_sf"/>
</dbReference>
<protein>
    <recommendedName>
        <fullName evidence="7">Cell division control protein</fullName>
    </recommendedName>
</protein>
<evidence type="ECO:0000313" key="12">
    <source>
        <dbReference type="RefSeq" id="XP_017785840.1"/>
    </source>
</evidence>
<keyword evidence="4" id="KW-0235">DNA replication</keyword>
<evidence type="ECO:0000313" key="11">
    <source>
        <dbReference type="Proteomes" id="UP000695000"/>
    </source>
</evidence>
<dbReference type="Gene3D" id="3.40.50.300">
    <property type="entry name" value="P-loop containing nucleotide triphosphate hydrolases"/>
    <property type="match status" value="1"/>
</dbReference>
<feature type="region of interest" description="Disordered" evidence="8">
    <location>
        <begin position="186"/>
        <end position="206"/>
    </location>
</feature>
<evidence type="ECO:0000256" key="6">
    <source>
        <dbReference type="ARBA" id="ARBA00023306"/>
    </source>
</evidence>
<sequence>MDRCGRVTRSSARKNNIKVSMPETNSSKVKKSTSKLNTADCLEGIESGYYKAKMDSDDSDLEIIENISIKKIAKARVKIKMSERKQPQIESDNEDERVQNNVYRNRKVEILQEQKKSVKPQNVAVIHSNVNNSKEVLKEIHEPQKGTPKQKRSLTAVNELEAISQVTPPKQRKSNDNSLFSPSSLLEKLELNSPPPKENKSKPKKLFESETIYQSARKALHSTVPVQMPGRENEHKQLRDFIKCHLMNKTSGTLYVSGPPGTGKTASLSTILQQPDIITEFKEVYVNCTAIKSSGSIYLRIIQELGIKSSSRTEKDSVAAIENYLSTNHKMILLVLDEIDQLESKKQSVLYTIFEWPSRKNSKIILIGIANALDLTDRILPRLQARCELKPQLMHFAPYSKQQIVEIFTDRLRSAGVLDLFVPVAVQMLAGKVAAISGDVRKALDIGRRVIEIAEKHKKEESDKKVDLKHVMGVLNSVYGTSNNLNEDNDDSFPLQQKIIVCTLLLILKKARNKDITVGKLHEVYKKVCGVRNLSGVDQAEFVGLCSLIETKGIIRVSGKKEPRLHKINLEWDEEEVAAALKDKQLMATILQDSSVLGKM</sequence>
<feature type="domain" description="AAA+ ATPase" evidence="9">
    <location>
        <begin position="250"/>
        <end position="393"/>
    </location>
</feature>
<dbReference type="InterPro" id="IPR015163">
    <property type="entry name" value="Cdc6_C"/>
</dbReference>
<comment type="subcellular location">
    <subcellularLocation>
        <location evidence="1 7">Nucleus</location>
    </subcellularLocation>
</comment>
<keyword evidence="3 12" id="KW-0132">Cell division</keyword>
<dbReference type="SMART" id="SM01074">
    <property type="entry name" value="Cdc6_C"/>
    <property type="match status" value="1"/>
</dbReference>
<dbReference type="InterPro" id="IPR054425">
    <property type="entry name" value="Cdc6_ORC1-like_ATPase_lid"/>
</dbReference>
<dbReference type="InterPro" id="IPR036390">
    <property type="entry name" value="WH_DNA-bd_sf"/>
</dbReference>
<keyword evidence="5 7" id="KW-0539">Nucleus</keyword>
<dbReference type="PANTHER" id="PTHR10763">
    <property type="entry name" value="CELL DIVISION CONTROL PROTEIN 6-RELATED"/>
    <property type="match status" value="1"/>
</dbReference>
<reference evidence="12" key="1">
    <citation type="submission" date="2025-08" db="UniProtKB">
        <authorList>
            <consortium name="RefSeq"/>
        </authorList>
    </citation>
    <scope>IDENTIFICATION</scope>
    <source>
        <tissue evidence="12">Whole Larva</tissue>
    </source>
</reference>
<proteinExistence type="inferred from homology"/>
<dbReference type="InterPro" id="IPR050311">
    <property type="entry name" value="ORC1/CDC6"/>
</dbReference>
<dbReference type="Gene3D" id="1.10.10.10">
    <property type="entry name" value="Winged helix-like DNA-binding domain superfamily/Winged helix DNA-binding domain"/>
    <property type="match status" value="1"/>
</dbReference>
<evidence type="ECO:0000256" key="5">
    <source>
        <dbReference type="ARBA" id="ARBA00023242"/>
    </source>
</evidence>
<evidence type="ECO:0000256" key="3">
    <source>
        <dbReference type="ARBA" id="ARBA00022618"/>
    </source>
</evidence>
<dbReference type="Pfam" id="PF09079">
    <property type="entry name" value="WHD_Cdc6"/>
    <property type="match status" value="1"/>
</dbReference>
<dbReference type="SMART" id="SM00382">
    <property type="entry name" value="AAA"/>
    <property type="match status" value="1"/>
</dbReference>
<dbReference type="Pfam" id="PF13401">
    <property type="entry name" value="AAA_22"/>
    <property type="match status" value="1"/>
</dbReference>
<evidence type="ECO:0000256" key="4">
    <source>
        <dbReference type="ARBA" id="ARBA00022705"/>
    </source>
</evidence>
<dbReference type="Gene3D" id="1.10.8.60">
    <property type="match status" value="1"/>
</dbReference>
<organism evidence="11 12">
    <name type="scientific">Nicrophorus vespilloides</name>
    <name type="common">Boreal carrion beetle</name>
    <dbReference type="NCBI Taxonomy" id="110193"/>
    <lineage>
        <taxon>Eukaryota</taxon>
        <taxon>Metazoa</taxon>
        <taxon>Ecdysozoa</taxon>
        <taxon>Arthropoda</taxon>
        <taxon>Hexapoda</taxon>
        <taxon>Insecta</taxon>
        <taxon>Pterygota</taxon>
        <taxon>Neoptera</taxon>
        <taxon>Endopterygota</taxon>
        <taxon>Coleoptera</taxon>
        <taxon>Polyphaga</taxon>
        <taxon>Staphyliniformia</taxon>
        <taxon>Silphidae</taxon>
        <taxon>Nicrophorinae</taxon>
        <taxon>Nicrophorus</taxon>
    </lineage>
</organism>
<evidence type="ECO:0000256" key="2">
    <source>
        <dbReference type="ARBA" id="ARBA00006184"/>
    </source>
</evidence>
<feature type="region of interest" description="Disordered" evidence="8">
    <location>
        <begin position="1"/>
        <end position="35"/>
    </location>
</feature>
<dbReference type="InterPro" id="IPR016314">
    <property type="entry name" value="Cdc6/18"/>
</dbReference>
<dbReference type="CDD" id="cd08768">
    <property type="entry name" value="Cdc6_C"/>
    <property type="match status" value="1"/>
</dbReference>
<dbReference type="SUPFAM" id="SSF46785">
    <property type="entry name" value="Winged helix' DNA-binding domain"/>
    <property type="match status" value="1"/>
</dbReference>
<dbReference type="InterPro" id="IPR027417">
    <property type="entry name" value="P-loop_NTPase"/>
</dbReference>
<evidence type="ECO:0000259" key="10">
    <source>
        <dbReference type="SMART" id="SM01074"/>
    </source>
</evidence>
<accession>A0ABM1NG90</accession>
<dbReference type="CDD" id="cd00009">
    <property type="entry name" value="AAA"/>
    <property type="match status" value="1"/>
</dbReference>
<dbReference type="InterPro" id="IPR003593">
    <property type="entry name" value="AAA+_ATPase"/>
</dbReference>
<keyword evidence="6" id="KW-0131">Cell cycle</keyword>
<dbReference type="GO" id="GO:0051301">
    <property type="term" value="P:cell division"/>
    <property type="evidence" value="ECO:0007669"/>
    <property type="project" value="UniProtKB-KW"/>
</dbReference>
<dbReference type="PANTHER" id="PTHR10763:SF26">
    <property type="entry name" value="CELL DIVISION CONTROL PROTEIN 6 HOMOLOG"/>
    <property type="match status" value="1"/>
</dbReference>
<evidence type="ECO:0000259" key="9">
    <source>
        <dbReference type="SMART" id="SM00382"/>
    </source>
</evidence>
<evidence type="ECO:0000256" key="8">
    <source>
        <dbReference type="SAM" id="MobiDB-lite"/>
    </source>
</evidence>
<dbReference type="Proteomes" id="UP000695000">
    <property type="component" value="Unplaced"/>
</dbReference>
<feature type="domain" description="Cdc6 C-terminal" evidence="10">
    <location>
        <begin position="501"/>
        <end position="581"/>
    </location>
</feature>
<dbReference type="InterPro" id="IPR049945">
    <property type="entry name" value="AAA_22"/>
</dbReference>
<evidence type="ECO:0000256" key="1">
    <source>
        <dbReference type="ARBA" id="ARBA00004123"/>
    </source>
</evidence>
<gene>
    <name evidence="12" type="primary">LOC108568990</name>
</gene>
<dbReference type="GeneID" id="108568990"/>
<evidence type="ECO:0000256" key="7">
    <source>
        <dbReference type="PIRNR" id="PIRNR001767"/>
    </source>
</evidence>
<dbReference type="RefSeq" id="XP_017785840.1">
    <property type="nucleotide sequence ID" value="XM_017930351.1"/>
</dbReference>
<dbReference type="PIRSF" id="PIRSF001767">
    <property type="entry name" value="Cdc6"/>
    <property type="match status" value="1"/>
</dbReference>
<name>A0ABM1NG90_NICVS</name>
<dbReference type="Pfam" id="PF22606">
    <property type="entry name" value="Cdc6-ORC-like_ATPase_lid"/>
    <property type="match status" value="1"/>
</dbReference>
<comment type="similarity">
    <text evidence="2 7">Belongs to the CDC6/cdc18 family.</text>
</comment>
<dbReference type="SUPFAM" id="SSF52540">
    <property type="entry name" value="P-loop containing nucleoside triphosphate hydrolases"/>
    <property type="match status" value="1"/>
</dbReference>
<comment type="function">
    <text evidence="7">Involved in the initiation of DNA replication. Also participates in checkpoint controls that ensure DNA replication is completed before mitosis is initiated.</text>
</comment>
<feature type="compositionally biased region" description="Basic and acidic residues" evidence="8">
    <location>
        <begin position="197"/>
        <end position="206"/>
    </location>
</feature>
<keyword evidence="11" id="KW-1185">Reference proteome</keyword>